<accession>A0ABX1PTJ8</accession>
<keyword evidence="2" id="KW-1185">Reference proteome</keyword>
<comment type="caution">
    <text evidence="1">The sequence shown here is derived from an EMBL/GenBank/DDBJ whole genome shotgun (WGS) entry which is preliminary data.</text>
</comment>
<organism evidence="1 2">
    <name type="scientific">Aromatoleum anaerobium</name>
    <dbReference type="NCBI Taxonomy" id="182180"/>
    <lineage>
        <taxon>Bacteria</taxon>
        <taxon>Pseudomonadati</taxon>
        <taxon>Pseudomonadota</taxon>
        <taxon>Betaproteobacteria</taxon>
        <taxon>Rhodocyclales</taxon>
        <taxon>Rhodocyclaceae</taxon>
        <taxon>Aromatoleum</taxon>
    </lineage>
</organism>
<proteinExistence type="predicted"/>
<evidence type="ECO:0000313" key="1">
    <source>
        <dbReference type="EMBL" id="NMG26612.1"/>
    </source>
</evidence>
<reference evidence="1" key="1">
    <citation type="submission" date="2019-12" db="EMBL/GenBank/DDBJ databases">
        <title>Comparative genomics gives insights into the taxonomy of the Azoarcus-Aromatoleum group and reveals separate origins of nif in the plant-associated Azoarcus and non-plant-associated Aromatoleum sub-groups.</title>
        <authorList>
            <person name="Lafos M."/>
            <person name="Maluk M."/>
            <person name="Batista M."/>
            <person name="Junghare M."/>
            <person name="Carmona M."/>
            <person name="Faoro H."/>
            <person name="Cruz L.M."/>
            <person name="Battistoni F."/>
            <person name="De Souza E."/>
            <person name="Pedrosa F."/>
            <person name="Chen W.-M."/>
            <person name="Poole P.S."/>
            <person name="Dixon R.A."/>
            <person name="James E.K."/>
        </authorList>
    </citation>
    <scope>NUCLEOTIDE SEQUENCE</scope>
    <source>
        <strain evidence="1">LuFRes1</strain>
    </source>
</reference>
<dbReference type="RefSeq" id="WP_169119930.1">
    <property type="nucleotide sequence ID" value="NZ_WTVG02000039.1"/>
</dbReference>
<dbReference type="EMBL" id="WTVG01000080">
    <property type="protein sequence ID" value="NMG26612.1"/>
    <property type="molecule type" value="Genomic_DNA"/>
</dbReference>
<dbReference type="Proteomes" id="UP000615989">
    <property type="component" value="Unassembled WGS sequence"/>
</dbReference>
<name>A0ABX1PTJ8_9RHOO</name>
<protein>
    <submittedName>
        <fullName evidence="1">Uncharacterized protein</fullName>
    </submittedName>
</protein>
<evidence type="ECO:0000313" key="2">
    <source>
        <dbReference type="Proteomes" id="UP000615989"/>
    </source>
</evidence>
<gene>
    <name evidence="1" type="ORF">GO606_18235</name>
</gene>
<sequence length="120" mass="13363">MNIMDNLATDAPTLSANDYVTAKHMADTLHRHYPGHLWAVTCDGDTGIATIRNLMLSGDWGFILKLPLIYSASEWDKRVLRAGGEVLERYRIARAGAARTMDQMLSAPKDFSGRILKDLD</sequence>